<feature type="binding site" evidence="9">
    <location>
        <begin position="135"/>
        <end position="137"/>
    </location>
    <ligand>
        <name>2-[(2R,5Z)-2-carboxy-4-methylthiazol-5(2H)-ylidene]ethyl phosphate</name>
        <dbReference type="ChEBI" id="CHEBI:62899"/>
    </ligand>
</feature>
<dbReference type="UniPathway" id="UPA00060">
    <property type="reaction ID" value="UER00141"/>
</dbReference>
<comment type="cofactor">
    <cofactor evidence="9">
        <name>Mg(2+)</name>
        <dbReference type="ChEBI" id="CHEBI:18420"/>
    </cofactor>
    <text evidence="9">Binds 1 Mg(2+) ion per subunit.</text>
</comment>
<gene>
    <name evidence="9 13" type="primary">thiE</name>
    <name evidence="13" type="ORF">HH303_01910</name>
</gene>
<comment type="pathway">
    <text evidence="1 9 11">Cofactor biosynthesis; thiamine diphosphate biosynthesis; thiamine phosphate from 4-amino-2-methyl-5-diphosphomethylpyrimidine and 4-methyl-5-(2-phosphoethyl)-thiazole: step 1/1.</text>
</comment>
<feature type="binding site" evidence="9">
    <location>
        <position position="71"/>
    </location>
    <ligand>
        <name>Mg(2+)</name>
        <dbReference type="ChEBI" id="CHEBI:18420"/>
    </ligand>
</feature>
<comment type="catalytic activity">
    <reaction evidence="7 9 10">
        <text>2-(2-carboxy-4-methylthiazol-5-yl)ethyl phosphate + 4-amino-2-methyl-5-(diphosphooxymethyl)pyrimidine + 2 H(+) = thiamine phosphate + CO2 + diphosphate</text>
        <dbReference type="Rhea" id="RHEA:47848"/>
        <dbReference type="ChEBI" id="CHEBI:15378"/>
        <dbReference type="ChEBI" id="CHEBI:16526"/>
        <dbReference type="ChEBI" id="CHEBI:33019"/>
        <dbReference type="ChEBI" id="CHEBI:37575"/>
        <dbReference type="ChEBI" id="CHEBI:57841"/>
        <dbReference type="ChEBI" id="CHEBI:62890"/>
        <dbReference type="EC" id="2.5.1.3"/>
    </reaction>
</comment>
<comment type="catalytic activity">
    <reaction evidence="8 9 10">
        <text>2-[(2R,5Z)-2-carboxy-4-methylthiazol-5(2H)-ylidene]ethyl phosphate + 4-amino-2-methyl-5-(diphosphooxymethyl)pyrimidine + 2 H(+) = thiamine phosphate + CO2 + diphosphate</text>
        <dbReference type="Rhea" id="RHEA:47844"/>
        <dbReference type="ChEBI" id="CHEBI:15378"/>
        <dbReference type="ChEBI" id="CHEBI:16526"/>
        <dbReference type="ChEBI" id="CHEBI:33019"/>
        <dbReference type="ChEBI" id="CHEBI:37575"/>
        <dbReference type="ChEBI" id="CHEBI:57841"/>
        <dbReference type="ChEBI" id="CHEBI:62899"/>
        <dbReference type="EC" id="2.5.1.3"/>
    </reaction>
</comment>
<feature type="domain" description="Thiamine phosphate synthase/TenI" evidence="12">
    <location>
        <begin position="9"/>
        <end position="194"/>
    </location>
</feature>
<sequence>MRRDFDLSLYFIVGPSHVAGDPVALVQAAVQGGVSLIQLRDKTSGTRQMVDSARRLLTVLNGTGVKLFINDRVDVALACGAYGVHLGASDMTPEDARRIAGDGLAIGVTVKTVDEVRRIDPAIVDYASIGGVFDTKSKQNDSAPLGLSGLREMVSALDALAPEMPRCAIAGIDLEKAGSVAACGLDGVCTISAIALAPNAEDAARAIRQTVDANKRGRESAFA</sequence>
<feature type="binding site" evidence="9">
    <location>
        <begin position="38"/>
        <end position="42"/>
    </location>
    <ligand>
        <name>4-amino-2-methyl-5-(diphosphooxymethyl)pyrimidine</name>
        <dbReference type="ChEBI" id="CHEBI:57841"/>
    </ligand>
</feature>
<keyword evidence="3 9" id="KW-0479">Metal-binding</keyword>
<evidence type="ECO:0000256" key="10">
    <source>
        <dbReference type="RuleBase" id="RU003826"/>
    </source>
</evidence>
<dbReference type="Proteomes" id="UP000539372">
    <property type="component" value="Unassembled WGS sequence"/>
</dbReference>
<feature type="binding site" evidence="9">
    <location>
        <begin position="191"/>
        <end position="192"/>
    </location>
    <ligand>
        <name>2-[(2R,5Z)-2-carboxy-4-methylthiazol-5(2H)-ylidene]ethyl phosphate</name>
        <dbReference type="ChEBI" id="CHEBI:62899"/>
    </ligand>
</feature>
<evidence type="ECO:0000256" key="3">
    <source>
        <dbReference type="ARBA" id="ARBA00022723"/>
    </source>
</evidence>
<dbReference type="RefSeq" id="WP_169623509.1">
    <property type="nucleotide sequence ID" value="NZ_JABBNT010000001.1"/>
</dbReference>
<dbReference type="InterPro" id="IPR022998">
    <property type="entry name" value="ThiamineP_synth_TenI"/>
</dbReference>
<dbReference type="CDD" id="cd00564">
    <property type="entry name" value="TMP_TenI"/>
    <property type="match status" value="1"/>
</dbReference>
<protein>
    <recommendedName>
        <fullName evidence="9">Thiamine-phosphate synthase</fullName>
        <shortName evidence="9">TP synthase</shortName>
        <shortName evidence="9">TPS</shortName>
        <ecNumber evidence="9">2.5.1.3</ecNumber>
    </recommendedName>
    <alternativeName>
        <fullName evidence="9">Thiamine-phosphate pyrophosphorylase</fullName>
        <shortName evidence="9">TMP pyrophosphorylase</shortName>
        <shortName evidence="9">TMP-PPase</shortName>
    </alternativeName>
</protein>
<dbReference type="GO" id="GO:0009229">
    <property type="term" value="P:thiamine diphosphate biosynthetic process"/>
    <property type="evidence" value="ECO:0007669"/>
    <property type="project" value="UniProtKB-UniRule"/>
</dbReference>
<keyword evidence="2 9" id="KW-0808">Transferase</keyword>
<dbReference type="NCBIfam" id="TIGR00693">
    <property type="entry name" value="thiE"/>
    <property type="match status" value="1"/>
</dbReference>
<dbReference type="GO" id="GO:0004789">
    <property type="term" value="F:thiamine-phosphate diphosphorylase activity"/>
    <property type="evidence" value="ECO:0007669"/>
    <property type="project" value="UniProtKB-UniRule"/>
</dbReference>
<evidence type="ECO:0000313" key="13">
    <source>
        <dbReference type="EMBL" id="NMM43214.1"/>
    </source>
</evidence>
<feature type="binding site" evidence="9">
    <location>
        <position position="70"/>
    </location>
    <ligand>
        <name>4-amino-2-methyl-5-(diphosphooxymethyl)pyrimidine</name>
        <dbReference type="ChEBI" id="CHEBI:57841"/>
    </ligand>
</feature>
<dbReference type="GO" id="GO:0005737">
    <property type="term" value="C:cytoplasm"/>
    <property type="evidence" value="ECO:0007669"/>
    <property type="project" value="TreeGrafter"/>
</dbReference>
<dbReference type="Pfam" id="PF02581">
    <property type="entry name" value="TMP-TENI"/>
    <property type="match status" value="1"/>
</dbReference>
<feature type="binding site" evidence="9">
    <location>
        <position position="138"/>
    </location>
    <ligand>
        <name>4-amino-2-methyl-5-(diphosphooxymethyl)pyrimidine</name>
        <dbReference type="ChEBI" id="CHEBI:57841"/>
    </ligand>
</feature>
<comment type="catalytic activity">
    <reaction evidence="6 9 10">
        <text>4-methyl-5-(2-phosphooxyethyl)-thiazole + 4-amino-2-methyl-5-(diphosphooxymethyl)pyrimidine + H(+) = thiamine phosphate + diphosphate</text>
        <dbReference type="Rhea" id="RHEA:22328"/>
        <dbReference type="ChEBI" id="CHEBI:15378"/>
        <dbReference type="ChEBI" id="CHEBI:33019"/>
        <dbReference type="ChEBI" id="CHEBI:37575"/>
        <dbReference type="ChEBI" id="CHEBI:57841"/>
        <dbReference type="ChEBI" id="CHEBI:58296"/>
        <dbReference type="EC" id="2.5.1.3"/>
    </reaction>
</comment>
<keyword evidence="4 9" id="KW-0460">Magnesium</keyword>
<dbReference type="GO" id="GO:0000287">
    <property type="term" value="F:magnesium ion binding"/>
    <property type="evidence" value="ECO:0007669"/>
    <property type="project" value="UniProtKB-UniRule"/>
</dbReference>
<dbReference type="HAMAP" id="MF_00097">
    <property type="entry name" value="TMP_synthase"/>
    <property type="match status" value="1"/>
</dbReference>
<evidence type="ECO:0000256" key="7">
    <source>
        <dbReference type="ARBA" id="ARBA00047851"/>
    </source>
</evidence>
<comment type="caution">
    <text evidence="13">The sequence shown here is derived from an EMBL/GenBank/DDBJ whole genome shotgun (WGS) entry which is preliminary data.</text>
</comment>
<evidence type="ECO:0000256" key="4">
    <source>
        <dbReference type="ARBA" id="ARBA00022842"/>
    </source>
</evidence>
<evidence type="ECO:0000256" key="8">
    <source>
        <dbReference type="ARBA" id="ARBA00047883"/>
    </source>
</evidence>
<evidence type="ECO:0000256" key="6">
    <source>
        <dbReference type="ARBA" id="ARBA00047334"/>
    </source>
</evidence>
<feature type="binding site" evidence="9">
    <location>
        <position position="90"/>
    </location>
    <ligand>
        <name>Mg(2+)</name>
        <dbReference type="ChEBI" id="CHEBI:18420"/>
    </ligand>
</feature>
<evidence type="ECO:0000259" key="12">
    <source>
        <dbReference type="Pfam" id="PF02581"/>
    </source>
</evidence>
<evidence type="ECO:0000313" key="14">
    <source>
        <dbReference type="Proteomes" id="UP000539372"/>
    </source>
</evidence>
<keyword evidence="14" id="KW-1185">Reference proteome</keyword>
<dbReference type="InterPro" id="IPR036206">
    <property type="entry name" value="ThiamineP_synth_sf"/>
</dbReference>
<proteinExistence type="inferred from homology"/>
<organism evidence="13 14">
    <name type="scientific">Pacificispira spongiicola</name>
    <dbReference type="NCBI Taxonomy" id="2729598"/>
    <lineage>
        <taxon>Bacteria</taxon>
        <taxon>Pseudomonadati</taxon>
        <taxon>Pseudomonadota</taxon>
        <taxon>Alphaproteobacteria</taxon>
        <taxon>Rhodospirillales</taxon>
        <taxon>Rhodospirillaceae</taxon>
        <taxon>Pacificispira</taxon>
    </lineage>
</organism>
<dbReference type="PANTHER" id="PTHR20857:SF15">
    <property type="entry name" value="THIAMINE-PHOSPHATE SYNTHASE"/>
    <property type="match status" value="1"/>
</dbReference>
<evidence type="ECO:0000256" key="1">
    <source>
        <dbReference type="ARBA" id="ARBA00005165"/>
    </source>
</evidence>
<evidence type="ECO:0000256" key="2">
    <source>
        <dbReference type="ARBA" id="ARBA00022679"/>
    </source>
</evidence>
<dbReference type="Gene3D" id="3.20.20.70">
    <property type="entry name" value="Aldolase class I"/>
    <property type="match status" value="1"/>
</dbReference>
<dbReference type="EMBL" id="JABBNT010000001">
    <property type="protein sequence ID" value="NMM43214.1"/>
    <property type="molecule type" value="Genomic_DNA"/>
</dbReference>
<comment type="function">
    <text evidence="9">Condenses 4-methyl-5-(beta-hydroxyethyl)thiazole monophosphate (THZ-P) and 2-methyl-4-amino-5-hydroxymethyl pyrimidine pyrophosphate (HMP-PP) to form thiamine monophosphate (TMP).</text>
</comment>
<evidence type="ECO:0000256" key="11">
    <source>
        <dbReference type="RuleBase" id="RU004253"/>
    </source>
</evidence>
<comment type="similarity">
    <text evidence="9 10">Belongs to the thiamine-phosphate synthase family.</text>
</comment>
<dbReference type="AlphaFoldDB" id="A0A7Y0DX33"/>
<name>A0A7Y0DX33_9PROT</name>
<dbReference type="InterPro" id="IPR034291">
    <property type="entry name" value="TMP_synthase"/>
</dbReference>
<dbReference type="EC" id="2.5.1.3" evidence="9"/>
<feature type="binding site" evidence="9">
    <location>
        <position position="109"/>
    </location>
    <ligand>
        <name>4-amino-2-methyl-5-(diphosphooxymethyl)pyrimidine</name>
        <dbReference type="ChEBI" id="CHEBI:57841"/>
    </ligand>
</feature>
<evidence type="ECO:0000256" key="5">
    <source>
        <dbReference type="ARBA" id="ARBA00022977"/>
    </source>
</evidence>
<dbReference type="InterPro" id="IPR013785">
    <property type="entry name" value="Aldolase_TIM"/>
</dbReference>
<keyword evidence="5 9" id="KW-0784">Thiamine biosynthesis</keyword>
<reference evidence="13 14" key="1">
    <citation type="submission" date="2020-04" db="EMBL/GenBank/DDBJ databases">
        <title>Rhodospirillaceae bacterium KN72 isolated from deep sea.</title>
        <authorList>
            <person name="Zhang D.-C."/>
        </authorList>
    </citation>
    <scope>NUCLEOTIDE SEQUENCE [LARGE SCALE GENOMIC DNA]</scope>
    <source>
        <strain evidence="13 14">KN72</strain>
    </source>
</reference>
<dbReference type="GO" id="GO:0009228">
    <property type="term" value="P:thiamine biosynthetic process"/>
    <property type="evidence" value="ECO:0007669"/>
    <property type="project" value="UniProtKB-KW"/>
</dbReference>
<dbReference type="PANTHER" id="PTHR20857">
    <property type="entry name" value="THIAMINE-PHOSPHATE PYROPHOSPHORYLASE"/>
    <property type="match status" value="1"/>
</dbReference>
<feature type="binding site" evidence="9">
    <location>
        <position position="171"/>
    </location>
    <ligand>
        <name>2-[(2R,5Z)-2-carboxy-4-methylthiazol-5(2H)-ylidene]ethyl phosphate</name>
        <dbReference type="ChEBI" id="CHEBI:62899"/>
    </ligand>
</feature>
<accession>A0A7Y0DX33</accession>
<evidence type="ECO:0000256" key="9">
    <source>
        <dbReference type="HAMAP-Rule" id="MF_00097"/>
    </source>
</evidence>
<dbReference type="SUPFAM" id="SSF51391">
    <property type="entry name" value="Thiamin phosphate synthase"/>
    <property type="match status" value="1"/>
</dbReference>